<dbReference type="Proteomes" id="UP000499080">
    <property type="component" value="Unassembled WGS sequence"/>
</dbReference>
<keyword evidence="2" id="KW-1185">Reference proteome</keyword>
<dbReference type="EMBL" id="BGPR01013624">
    <property type="protein sequence ID" value="GBN61455.1"/>
    <property type="molecule type" value="Genomic_DNA"/>
</dbReference>
<organism evidence="1 2">
    <name type="scientific">Araneus ventricosus</name>
    <name type="common">Orbweaver spider</name>
    <name type="synonym">Epeira ventricosa</name>
    <dbReference type="NCBI Taxonomy" id="182803"/>
    <lineage>
        <taxon>Eukaryota</taxon>
        <taxon>Metazoa</taxon>
        <taxon>Ecdysozoa</taxon>
        <taxon>Arthropoda</taxon>
        <taxon>Chelicerata</taxon>
        <taxon>Arachnida</taxon>
        <taxon>Araneae</taxon>
        <taxon>Araneomorphae</taxon>
        <taxon>Entelegynae</taxon>
        <taxon>Araneoidea</taxon>
        <taxon>Araneidae</taxon>
        <taxon>Araneus</taxon>
    </lineage>
</organism>
<name>A0A4Y2QB79_ARAVE</name>
<sequence>MWQKGVLHLLRTAELEKWKEKEELLGILTVDSAIRKTQRELLKFDEEKKPPITPCGTTWPGQKKKKNKIIANDSNGTWHNVAEEKKVEETKEYEIADYRHGGMSIFETWAREKQKKQRTKKQLIVAYGTAVAWWRGRAEENRRTKK</sequence>
<comment type="caution">
    <text evidence="1">The sequence shown here is derived from an EMBL/GenBank/DDBJ whole genome shotgun (WGS) entry which is preliminary data.</text>
</comment>
<proteinExistence type="predicted"/>
<gene>
    <name evidence="1" type="ORF">AVEN_244857_1</name>
</gene>
<reference evidence="1 2" key="1">
    <citation type="journal article" date="2019" name="Sci. Rep.">
        <title>Orb-weaving spider Araneus ventricosus genome elucidates the spidroin gene catalogue.</title>
        <authorList>
            <person name="Kono N."/>
            <person name="Nakamura H."/>
            <person name="Ohtoshi R."/>
            <person name="Moran D.A.P."/>
            <person name="Shinohara A."/>
            <person name="Yoshida Y."/>
            <person name="Fujiwara M."/>
            <person name="Mori M."/>
            <person name="Tomita M."/>
            <person name="Arakawa K."/>
        </authorList>
    </citation>
    <scope>NUCLEOTIDE SEQUENCE [LARGE SCALE GENOMIC DNA]</scope>
</reference>
<accession>A0A4Y2QB79</accession>
<evidence type="ECO:0000313" key="1">
    <source>
        <dbReference type="EMBL" id="GBN61455.1"/>
    </source>
</evidence>
<dbReference type="AlphaFoldDB" id="A0A4Y2QB79"/>
<protein>
    <submittedName>
        <fullName evidence="1">Uncharacterized protein</fullName>
    </submittedName>
</protein>
<evidence type="ECO:0000313" key="2">
    <source>
        <dbReference type="Proteomes" id="UP000499080"/>
    </source>
</evidence>